<name>A0AAX4PDI7_9CHLO</name>
<dbReference type="SMART" id="SM00185">
    <property type="entry name" value="ARM"/>
    <property type="match status" value="8"/>
</dbReference>
<dbReference type="PANTHER" id="PTHR15651">
    <property type="entry name" value="ARMADILLO REPEAT-CONTAINING PROTEIN 8"/>
    <property type="match status" value="1"/>
</dbReference>
<dbReference type="EMBL" id="CP151508">
    <property type="protein sequence ID" value="WZN63784.1"/>
    <property type="molecule type" value="Genomic_DNA"/>
</dbReference>
<organism evidence="6 7">
    <name type="scientific">Chloropicon roscoffensis</name>
    <dbReference type="NCBI Taxonomy" id="1461544"/>
    <lineage>
        <taxon>Eukaryota</taxon>
        <taxon>Viridiplantae</taxon>
        <taxon>Chlorophyta</taxon>
        <taxon>Chloropicophyceae</taxon>
        <taxon>Chloropicales</taxon>
        <taxon>Chloropicaceae</taxon>
        <taxon>Chloropicon</taxon>
    </lineage>
</organism>
<evidence type="ECO:0000313" key="7">
    <source>
        <dbReference type="Proteomes" id="UP001472866"/>
    </source>
</evidence>
<evidence type="ECO:0000313" key="6">
    <source>
        <dbReference type="EMBL" id="WZN63784.1"/>
    </source>
</evidence>
<reference evidence="6 7" key="1">
    <citation type="submission" date="2024-03" db="EMBL/GenBank/DDBJ databases">
        <title>Complete genome sequence of the green alga Chloropicon roscoffensis RCC1871.</title>
        <authorList>
            <person name="Lemieux C."/>
            <person name="Pombert J.-F."/>
            <person name="Otis C."/>
            <person name="Turmel M."/>
        </authorList>
    </citation>
    <scope>NUCLEOTIDE SEQUENCE [LARGE SCALE GENOMIC DNA]</scope>
    <source>
        <strain evidence="6 7">RCC1871</strain>
    </source>
</reference>
<evidence type="ECO:0000256" key="3">
    <source>
        <dbReference type="ARBA" id="ARBA00022490"/>
    </source>
</evidence>
<keyword evidence="7" id="KW-1185">Reference proteome</keyword>
<dbReference type="GO" id="GO:0034657">
    <property type="term" value="C:GID complex"/>
    <property type="evidence" value="ECO:0007669"/>
    <property type="project" value="TreeGrafter"/>
</dbReference>
<dbReference type="Proteomes" id="UP001472866">
    <property type="component" value="Chromosome 08"/>
</dbReference>
<dbReference type="InterPro" id="IPR016024">
    <property type="entry name" value="ARM-type_fold"/>
</dbReference>
<dbReference type="InterPro" id="IPR000225">
    <property type="entry name" value="Armadillo"/>
</dbReference>
<protein>
    <submittedName>
        <fullName evidence="6">Armadillo repeat-containing protein</fullName>
    </submittedName>
</protein>
<keyword evidence="5" id="KW-0539">Nucleus</keyword>
<dbReference type="AlphaFoldDB" id="A0AAX4PDI7"/>
<dbReference type="SUPFAM" id="SSF48371">
    <property type="entry name" value="ARM repeat"/>
    <property type="match status" value="2"/>
</dbReference>
<keyword evidence="4" id="KW-0677">Repeat</keyword>
<comment type="subcellular location">
    <subcellularLocation>
        <location evidence="2">Cytoplasm</location>
    </subcellularLocation>
    <subcellularLocation>
        <location evidence="1">Nucleus</location>
    </subcellularLocation>
</comment>
<evidence type="ECO:0000256" key="2">
    <source>
        <dbReference type="ARBA" id="ARBA00004496"/>
    </source>
</evidence>
<evidence type="ECO:0000256" key="5">
    <source>
        <dbReference type="ARBA" id="ARBA00023242"/>
    </source>
</evidence>
<dbReference type="PANTHER" id="PTHR15651:SF7">
    <property type="entry name" value="ARMADILLO REPEAT-CONTAINING PROTEIN 8"/>
    <property type="match status" value="1"/>
</dbReference>
<sequence length="676" mass="74246">MTVEQPYVPHESFVRKRAEEAVGELKNLEPKAKRNTLRLVRNEIIGDRTKKFTFVREGAVQAVSQILRDALTNPADLDATTTDLVIQSAATLGSFSCGLEMGAEAVIESGAVADLTTLLGSCDSRLVTAAARAMRLLFKSSRANALSPLSDAAIHLLINLLSLKDELTAGVSASILAKCCEIHGQQDRIQSYGGLRAIMKLLQSKLLKVQESSMECLAAMTNENKELALAVSLEPETVSTLLKLSKTGNPSVKLLACRCITNISTQPDAPEEIEKLRVHLLPIVIKLLKQLLYAQDPHVPHVLAKLLYDKQDLQNVAYDSNAVFLLTSWLSSLRGKEEEDREAKYLKEGILTAIGIISQHNEDARRSVIELDGIPTIVESLRDEDDGVRAAACLCAKSLSRSRKAIKSSLFEAKIDAPLLSLLSDPSRQVQQTASATLCNLVLSFMPMKENILAAGGVRELAALSKSPDSILRLHSTWAIKNLLYRADRVLKERVMEELTWPQLLALLNDSEPDVQVQAVTIVRNLVFGKKEDIEPVVQYQDGEVLSILERILGPQSGSSAEMKKHAVYAVSNICSGSNKHKDMIMGSMILQSILQCLRDQQSCELRVAAAWVVINLTWQDAEDEASVRSRQLRLTQMGFEAQLESMLEDSSLNVKDRVLAALRGITRGTRRGSAV</sequence>
<evidence type="ECO:0000256" key="4">
    <source>
        <dbReference type="ARBA" id="ARBA00022737"/>
    </source>
</evidence>
<dbReference type="InterPro" id="IPR038739">
    <property type="entry name" value="ARMC8/Vid28"/>
</dbReference>
<proteinExistence type="predicted"/>
<dbReference type="InterPro" id="IPR011989">
    <property type="entry name" value="ARM-like"/>
</dbReference>
<dbReference type="Gene3D" id="1.25.10.10">
    <property type="entry name" value="Leucine-rich Repeat Variant"/>
    <property type="match status" value="2"/>
</dbReference>
<dbReference type="GO" id="GO:0043161">
    <property type="term" value="P:proteasome-mediated ubiquitin-dependent protein catabolic process"/>
    <property type="evidence" value="ECO:0007669"/>
    <property type="project" value="TreeGrafter"/>
</dbReference>
<keyword evidence="3" id="KW-0963">Cytoplasm</keyword>
<dbReference type="GO" id="GO:0005737">
    <property type="term" value="C:cytoplasm"/>
    <property type="evidence" value="ECO:0007669"/>
    <property type="project" value="UniProtKB-SubCell"/>
</dbReference>
<evidence type="ECO:0000256" key="1">
    <source>
        <dbReference type="ARBA" id="ARBA00004123"/>
    </source>
</evidence>
<gene>
    <name evidence="6" type="ORF">HKI87_08g53350</name>
</gene>
<dbReference type="GO" id="GO:0005634">
    <property type="term" value="C:nucleus"/>
    <property type="evidence" value="ECO:0007669"/>
    <property type="project" value="UniProtKB-SubCell"/>
</dbReference>
<accession>A0AAX4PDI7</accession>